<evidence type="ECO:0000256" key="1">
    <source>
        <dbReference type="SAM" id="MobiDB-lite"/>
    </source>
</evidence>
<protein>
    <submittedName>
        <fullName evidence="2">Uncharacterized protein</fullName>
    </submittedName>
</protein>
<evidence type="ECO:0000313" key="3">
    <source>
        <dbReference type="Proteomes" id="UP000286931"/>
    </source>
</evidence>
<dbReference type="EMBL" id="BIFH01000025">
    <property type="protein sequence ID" value="GCD97817.1"/>
    <property type="molecule type" value="Genomic_DNA"/>
</dbReference>
<dbReference type="Proteomes" id="UP000286931">
    <property type="component" value="Unassembled WGS sequence"/>
</dbReference>
<feature type="compositionally biased region" description="Pro residues" evidence="1">
    <location>
        <begin position="95"/>
        <end position="106"/>
    </location>
</feature>
<accession>A0A401YT64</accession>
<feature type="compositionally biased region" description="Low complexity" evidence="1">
    <location>
        <begin position="532"/>
        <end position="547"/>
    </location>
</feature>
<feature type="region of interest" description="Disordered" evidence="1">
    <location>
        <begin position="218"/>
        <end position="253"/>
    </location>
</feature>
<feature type="compositionally biased region" description="Basic and acidic residues" evidence="1">
    <location>
        <begin position="481"/>
        <end position="516"/>
    </location>
</feature>
<reference evidence="2 3" key="1">
    <citation type="submission" date="2018-12" db="EMBL/GenBank/DDBJ databases">
        <title>Draft genome sequence of Embleya hyalina NBRC 13850T.</title>
        <authorList>
            <person name="Komaki H."/>
            <person name="Hosoyama A."/>
            <person name="Kimura A."/>
            <person name="Ichikawa N."/>
            <person name="Tamura T."/>
        </authorList>
    </citation>
    <scope>NUCLEOTIDE SEQUENCE [LARGE SCALE GENOMIC DNA]</scope>
    <source>
        <strain evidence="2 3">NBRC 13850</strain>
    </source>
</reference>
<feature type="region of interest" description="Disordered" evidence="1">
    <location>
        <begin position="371"/>
        <end position="426"/>
    </location>
</feature>
<name>A0A401YT64_9ACTN</name>
<evidence type="ECO:0000313" key="2">
    <source>
        <dbReference type="EMBL" id="GCD97817.1"/>
    </source>
</evidence>
<feature type="compositionally biased region" description="Basic and acidic residues" evidence="1">
    <location>
        <begin position="1"/>
        <end position="20"/>
    </location>
</feature>
<keyword evidence="3" id="KW-1185">Reference proteome</keyword>
<sequence>MGRMPPGDHRLQRPPDRPDRLLVASPSSRETTGRARVSEPVGSGCAPHVQGSSCVTPICPPTDPARVRRRSRASDAAIRRPADSPACSWSWTRSPSPPRNCSPPPLSRVQVVPMSTTTAPSRASGTRSTTPWVAAGGGAVPHQAILRELPPEPLAAALGTAEQPTPMLPPTEVPAPDAAWYSALSPCGVIETSAGYVPSSTMVTGPATTIRQLPSRHACTSEPSAATSARPAAEDGAAEPLGTDDRRFGDDSDESQAVRVIAHVATTVPVTATQRMAAKPGVDDAARRRVRRIRPRSTAKTPMAAPCGSSPPFRRAGHRPPVVTCGNCSGSVAGALVCRSWGRFGPVGRTTRNRAPPPDASSTITLPWWAATSRRTMARPGPTPPESRSRLGSRRTNRSKMWSRWARGPGPSSATRSTAVCPSADGATVGRTADEVVGRGVVGGVARDPGELPGVAVHPGRGARRVAPTTASGPRPRCARVHPDRGRDARAGRAPGRDRRCGQAREGRADDHCGDRRPRHGEHRHAAVVGQPPCRAEAPAEAEGRGPVRATSRSRGCVRPRTARACSPRPGPRSRWSGTAVRTPGPPSCPARPCGSAGSRPGFAPPRSARPRSPPSPPCAARSHPSRAPRPGGSSGFTSPPVPAGRSVRRPPTRNMRVAPPTAPTTSGSPTARPRRRA</sequence>
<feature type="region of interest" description="Disordered" evidence="1">
    <location>
        <begin position="443"/>
        <end position="678"/>
    </location>
</feature>
<feature type="region of interest" description="Disordered" evidence="1">
    <location>
        <begin position="1"/>
        <end position="110"/>
    </location>
</feature>
<comment type="caution">
    <text evidence="2">The sequence shown here is derived from an EMBL/GenBank/DDBJ whole genome shotgun (WGS) entry which is preliminary data.</text>
</comment>
<proteinExistence type="predicted"/>
<dbReference type="AlphaFoldDB" id="A0A401YT64"/>
<organism evidence="2 3">
    <name type="scientific">Embleya hyalina</name>
    <dbReference type="NCBI Taxonomy" id="516124"/>
    <lineage>
        <taxon>Bacteria</taxon>
        <taxon>Bacillati</taxon>
        <taxon>Actinomycetota</taxon>
        <taxon>Actinomycetes</taxon>
        <taxon>Kitasatosporales</taxon>
        <taxon>Streptomycetaceae</taxon>
        <taxon>Embleya</taxon>
    </lineage>
</organism>
<gene>
    <name evidence="2" type="ORF">EHYA_05514</name>
</gene>